<dbReference type="Pfam" id="PF01168">
    <property type="entry name" value="Ala_racemase_N"/>
    <property type="match status" value="1"/>
</dbReference>
<evidence type="ECO:0000256" key="2">
    <source>
        <dbReference type="ARBA" id="ARBA00022898"/>
    </source>
</evidence>
<dbReference type="GO" id="GO:0005829">
    <property type="term" value="C:cytosol"/>
    <property type="evidence" value="ECO:0007669"/>
    <property type="project" value="TreeGrafter"/>
</dbReference>
<evidence type="ECO:0000313" key="6">
    <source>
        <dbReference type="Proteomes" id="UP000229681"/>
    </source>
</evidence>
<keyword evidence="2" id="KW-0663">Pyridoxal phosphate</keyword>
<evidence type="ECO:0000313" key="5">
    <source>
        <dbReference type="EMBL" id="PJF33223.1"/>
    </source>
</evidence>
<dbReference type="GO" id="GO:0008784">
    <property type="term" value="F:alanine racemase activity"/>
    <property type="evidence" value="ECO:0007669"/>
    <property type="project" value="InterPro"/>
</dbReference>
<dbReference type="AlphaFoldDB" id="A0A2M8P6P1"/>
<protein>
    <submittedName>
        <fullName evidence="5">Alanine racemase</fullName>
    </submittedName>
</protein>
<feature type="non-terminal residue" evidence="5">
    <location>
        <position position="96"/>
    </location>
</feature>
<feature type="domain" description="Alanine racemase N-terminal" evidence="4">
    <location>
        <begin position="2"/>
        <end position="95"/>
    </location>
</feature>
<dbReference type="Gene3D" id="3.20.20.10">
    <property type="entry name" value="Alanine racemase"/>
    <property type="match status" value="1"/>
</dbReference>
<accession>A0A2M8P6P1</accession>
<dbReference type="InterPro" id="IPR001608">
    <property type="entry name" value="Ala_racemase_N"/>
</dbReference>
<evidence type="ECO:0000256" key="1">
    <source>
        <dbReference type="ARBA" id="ARBA00001933"/>
    </source>
</evidence>
<reference evidence="5 6" key="1">
    <citation type="submission" date="2017-11" db="EMBL/GenBank/DDBJ databases">
        <title>Evolution of Phototrophy in the Chloroflexi Phylum Driven by Horizontal Gene Transfer.</title>
        <authorList>
            <person name="Ward L.M."/>
            <person name="Hemp J."/>
            <person name="Shih P.M."/>
            <person name="Mcglynn S.E."/>
            <person name="Fischer W."/>
        </authorList>
    </citation>
    <scope>NUCLEOTIDE SEQUENCE [LARGE SCALE GENOMIC DNA]</scope>
    <source>
        <strain evidence="5">JP3_13</strain>
    </source>
</reference>
<evidence type="ECO:0000259" key="4">
    <source>
        <dbReference type="Pfam" id="PF01168"/>
    </source>
</evidence>
<comment type="caution">
    <text evidence="5">The sequence shown here is derived from an EMBL/GenBank/DDBJ whole genome shotgun (WGS) entry which is preliminary data.</text>
</comment>
<name>A0A2M8P6P1_9CHLR</name>
<dbReference type="PANTHER" id="PTHR30511">
    <property type="entry name" value="ALANINE RACEMASE"/>
    <property type="match status" value="1"/>
</dbReference>
<feature type="non-terminal residue" evidence="5">
    <location>
        <position position="1"/>
    </location>
</feature>
<dbReference type="InterPro" id="IPR000821">
    <property type="entry name" value="Ala_racemase"/>
</dbReference>
<evidence type="ECO:0000256" key="3">
    <source>
        <dbReference type="ARBA" id="ARBA00023235"/>
    </source>
</evidence>
<dbReference type="SUPFAM" id="SSF51419">
    <property type="entry name" value="PLP-binding barrel"/>
    <property type="match status" value="1"/>
</dbReference>
<dbReference type="PANTHER" id="PTHR30511:SF0">
    <property type="entry name" value="ALANINE RACEMASE, CATABOLIC-RELATED"/>
    <property type="match status" value="1"/>
</dbReference>
<sequence length="96" mass="11019">LYDLDLARAYNRIARELDTILRVHVKVDTGLGRMGLLPEQVTPFFRSVRNLRNLEIEGIYTHFASADSSTEYTRAQLQVFENCLAPLRAAGLQFKY</sequence>
<dbReference type="InterPro" id="IPR029066">
    <property type="entry name" value="PLP-binding_barrel"/>
</dbReference>
<organism evidence="5 6">
    <name type="scientific">Candidatus Thermofonsia Clade 1 bacterium</name>
    <dbReference type="NCBI Taxonomy" id="2364210"/>
    <lineage>
        <taxon>Bacteria</taxon>
        <taxon>Bacillati</taxon>
        <taxon>Chloroflexota</taxon>
        <taxon>Candidatus Thermofontia</taxon>
        <taxon>Candidatus Thermofonsia Clade 1</taxon>
    </lineage>
</organism>
<dbReference type="Proteomes" id="UP000229681">
    <property type="component" value="Unassembled WGS sequence"/>
</dbReference>
<dbReference type="EMBL" id="PGTM01001058">
    <property type="protein sequence ID" value="PJF33223.1"/>
    <property type="molecule type" value="Genomic_DNA"/>
</dbReference>
<dbReference type="PRINTS" id="PR00992">
    <property type="entry name" value="ALARACEMASE"/>
</dbReference>
<comment type="cofactor">
    <cofactor evidence="1">
        <name>pyridoxal 5'-phosphate</name>
        <dbReference type="ChEBI" id="CHEBI:597326"/>
    </cofactor>
</comment>
<gene>
    <name evidence="5" type="ORF">CUN49_19105</name>
</gene>
<proteinExistence type="predicted"/>
<dbReference type="GO" id="GO:0006522">
    <property type="term" value="P:alanine metabolic process"/>
    <property type="evidence" value="ECO:0007669"/>
    <property type="project" value="InterPro"/>
</dbReference>
<dbReference type="GO" id="GO:0030170">
    <property type="term" value="F:pyridoxal phosphate binding"/>
    <property type="evidence" value="ECO:0007669"/>
    <property type="project" value="TreeGrafter"/>
</dbReference>
<keyword evidence="3" id="KW-0413">Isomerase</keyword>